<dbReference type="PROSITE" id="PS51371">
    <property type="entry name" value="CBS"/>
    <property type="match status" value="2"/>
</dbReference>
<dbReference type="Gene3D" id="3.40.50.10490">
    <property type="entry name" value="Glucose-6-phosphate isomerase like protein, domain 1"/>
    <property type="match status" value="1"/>
</dbReference>
<feature type="site" description="Catalytically relevant" evidence="5">
    <location>
        <position position="195"/>
    </location>
</feature>
<comment type="caution">
    <text evidence="9">The sequence shown here is derived from an EMBL/GenBank/DDBJ whole genome shotgun (WGS) entry which is preliminary data.</text>
</comment>
<dbReference type="PANTHER" id="PTHR42745">
    <property type="match status" value="1"/>
</dbReference>
<dbReference type="InterPro" id="IPR046348">
    <property type="entry name" value="SIS_dom_sf"/>
</dbReference>
<reference evidence="10" key="1">
    <citation type="submission" date="2017-06" db="EMBL/GenBank/DDBJ databases">
        <title>Genome analysis of Fimbriiglobus ruber SP5, the first member of the order Planctomycetales with confirmed chitinolytic capability.</title>
        <authorList>
            <person name="Ravin N.V."/>
            <person name="Rakitin A.L."/>
            <person name="Ivanova A.A."/>
            <person name="Beletsky A.V."/>
            <person name="Kulichevskaya I.S."/>
            <person name="Mardanov A.V."/>
            <person name="Dedysh S.N."/>
        </authorList>
    </citation>
    <scope>NUCLEOTIDE SEQUENCE [LARGE SCALE GENOMIC DNA]</scope>
    <source>
        <strain evidence="10">SP5</strain>
    </source>
</reference>
<dbReference type="GO" id="GO:0005975">
    <property type="term" value="P:carbohydrate metabolic process"/>
    <property type="evidence" value="ECO:0007669"/>
    <property type="project" value="InterPro"/>
</dbReference>
<evidence type="ECO:0000256" key="6">
    <source>
        <dbReference type="PROSITE-ProRule" id="PRU00703"/>
    </source>
</evidence>
<dbReference type="Gene3D" id="3.10.580.10">
    <property type="entry name" value="CBS-domain"/>
    <property type="match status" value="1"/>
</dbReference>
<dbReference type="SUPFAM" id="SSF53697">
    <property type="entry name" value="SIS domain"/>
    <property type="match status" value="1"/>
</dbReference>
<dbReference type="Proteomes" id="UP000214646">
    <property type="component" value="Unassembled WGS sequence"/>
</dbReference>
<feature type="site" description="Catalytically relevant" evidence="5">
    <location>
        <position position="113"/>
    </location>
</feature>
<feature type="site" description="Catalytically relevant" evidence="5">
    <location>
        <position position="61"/>
    </location>
</feature>
<dbReference type="AlphaFoldDB" id="A0A225E5H8"/>
<keyword evidence="9" id="KW-0413">Isomerase</keyword>
<dbReference type="GO" id="GO:0097367">
    <property type="term" value="F:carbohydrate derivative binding"/>
    <property type="evidence" value="ECO:0007669"/>
    <property type="project" value="InterPro"/>
</dbReference>
<dbReference type="InterPro" id="IPR001347">
    <property type="entry name" value="SIS_dom"/>
</dbReference>
<gene>
    <name evidence="9" type="ORF">FRUB_03524</name>
</gene>
<dbReference type="CDD" id="cd04604">
    <property type="entry name" value="CBS_pair_SIS_assoc"/>
    <property type="match status" value="1"/>
</dbReference>
<dbReference type="EMBL" id="NIDE01000004">
    <property type="protein sequence ID" value="OWK43925.1"/>
    <property type="molecule type" value="Genomic_DNA"/>
</dbReference>
<evidence type="ECO:0000313" key="9">
    <source>
        <dbReference type="EMBL" id="OWK43925.1"/>
    </source>
</evidence>
<evidence type="ECO:0000256" key="4">
    <source>
        <dbReference type="PIRNR" id="PIRNR004692"/>
    </source>
</evidence>
<comment type="similarity">
    <text evidence="1 4">Belongs to the SIS family. GutQ/KpsF subfamily.</text>
</comment>
<dbReference type="InterPro" id="IPR050986">
    <property type="entry name" value="GutQ/KpsF_isomerases"/>
</dbReference>
<protein>
    <submittedName>
        <fullName evidence="9">Arabinose 5-phosphate isomerase</fullName>
    </submittedName>
</protein>
<feature type="site" description="Catalytically relevant" evidence="5">
    <location>
        <position position="154"/>
    </location>
</feature>
<keyword evidence="2" id="KW-0677">Repeat</keyword>
<feature type="domain" description="CBS" evidence="7">
    <location>
        <begin position="211"/>
        <end position="271"/>
    </location>
</feature>
<feature type="domain" description="SIS" evidence="8">
    <location>
        <begin position="43"/>
        <end position="186"/>
    </location>
</feature>
<dbReference type="GO" id="GO:1901135">
    <property type="term" value="P:carbohydrate derivative metabolic process"/>
    <property type="evidence" value="ECO:0007669"/>
    <property type="project" value="InterPro"/>
</dbReference>
<dbReference type="NCBIfam" id="TIGR00393">
    <property type="entry name" value="kpsF"/>
    <property type="match status" value="1"/>
</dbReference>
<dbReference type="OrthoDB" id="9762536at2"/>
<sequence length="351" mass="37220">MTFPATARSAGFDRLAFACGVLRSEAASLTVVAGRLDRSFEKVVEVILDSRGRVAVTGIGKSADVGQKLVGTFNSTGTRAYQLDATRAVHGDLGMVHPDDVALLLSHSGESEELVRLLGPLQKLAAAVVAVTSNATSTLARAADAALVYGPIVEACPLSLAPSTSTTVMIALGDALAFTLSESRQFTAEQFAEFHPAGSLGRQLATVEQYMRRGSELRIAAASDSVRQVFARVRHSGRRTGAVMLADEAGRLVGLFTDSDLARLFESHADAAFDRPIADVMTRNPITLPRAARMAEALTLLRARKISELPVVDEDDRPVGMLDITDLIGIDPDGVPSAPRPALRVVGHPRD</sequence>
<accession>A0A225E5H8</accession>
<dbReference type="InterPro" id="IPR004800">
    <property type="entry name" value="KdsD/KpsF-type"/>
</dbReference>
<dbReference type="PIRSF" id="PIRSF004692">
    <property type="entry name" value="KdsD_KpsF"/>
    <property type="match status" value="1"/>
</dbReference>
<proteinExistence type="inferred from homology"/>
<evidence type="ECO:0000256" key="5">
    <source>
        <dbReference type="PIRSR" id="PIRSR004692-3"/>
    </source>
</evidence>
<evidence type="ECO:0000313" key="10">
    <source>
        <dbReference type="Proteomes" id="UP000214646"/>
    </source>
</evidence>
<evidence type="ECO:0000256" key="3">
    <source>
        <dbReference type="ARBA" id="ARBA00023122"/>
    </source>
</evidence>
<dbReference type="InterPro" id="IPR035474">
    <property type="entry name" value="SIS_Kpsf"/>
</dbReference>
<dbReference type="GO" id="GO:0016853">
    <property type="term" value="F:isomerase activity"/>
    <property type="evidence" value="ECO:0007669"/>
    <property type="project" value="UniProtKB-KW"/>
</dbReference>
<dbReference type="PANTHER" id="PTHR42745:SF1">
    <property type="entry name" value="ARABINOSE 5-PHOSPHATE ISOMERASE KDSD"/>
    <property type="match status" value="1"/>
</dbReference>
<dbReference type="InterPro" id="IPR046342">
    <property type="entry name" value="CBS_dom_sf"/>
</dbReference>
<evidence type="ECO:0000259" key="7">
    <source>
        <dbReference type="PROSITE" id="PS51371"/>
    </source>
</evidence>
<keyword evidence="10" id="KW-1185">Reference proteome</keyword>
<evidence type="ECO:0000256" key="2">
    <source>
        <dbReference type="ARBA" id="ARBA00022737"/>
    </source>
</evidence>
<dbReference type="Pfam" id="PF01380">
    <property type="entry name" value="SIS"/>
    <property type="match status" value="1"/>
</dbReference>
<dbReference type="RefSeq" id="WP_088254710.1">
    <property type="nucleotide sequence ID" value="NZ_NIDE01000004.1"/>
</dbReference>
<name>A0A225E5H8_9BACT</name>
<dbReference type="InterPro" id="IPR000644">
    <property type="entry name" value="CBS_dom"/>
</dbReference>
<organism evidence="9 10">
    <name type="scientific">Fimbriiglobus ruber</name>
    <dbReference type="NCBI Taxonomy" id="1908690"/>
    <lineage>
        <taxon>Bacteria</taxon>
        <taxon>Pseudomonadati</taxon>
        <taxon>Planctomycetota</taxon>
        <taxon>Planctomycetia</taxon>
        <taxon>Gemmatales</taxon>
        <taxon>Gemmataceae</taxon>
        <taxon>Fimbriiglobus</taxon>
    </lineage>
</organism>
<feature type="domain" description="CBS" evidence="7">
    <location>
        <begin position="281"/>
        <end position="337"/>
    </location>
</feature>
<dbReference type="SMART" id="SM00116">
    <property type="entry name" value="CBS"/>
    <property type="match status" value="2"/>
</dbReference>
<keyword evidence="3 6" id="KW-0129">CBS domain</keyword>
<evidence type="ECO:0000256" key="1">
    <source>
        <dbReference type="ARBA" id="ARBA00008165"/>
    </source>
</evidence>
<dbReference type="CDD" id="cd05014">
    <property type="entry name" value="SIS_Kpsf"/>
    <property type="match status" value="1"/>
</dbReference>
<dbReference type="PROSITE" id="PS51464">
    <property type="entry name" value="SIS"/>
    <property type="match status" value="1"/>
</dbReference>
<evidence type="ECO:0000259" key="8">
    <source>
        <dbReference type="PROSITE" id="PS51464"/>
    </source>
</evidence>
<dbReference type="Pfam" id="PF00571">
    <property type="entry name" value="CBS"/>
    <property type="match status" value="2"/>
</dbReference>